<keyword evidence="9" id="KW-1185">Reference proteome</keyword>
<organism evidence="8 9">
    <name type="scientific">Abeliophyllum distichum</name>
    <dbReference type="NCBI Taxonomy" id="126358"/>
    <lineage>
        <taxon>Eukaryota</taxon>
        <taxon>Viridiplantae</taxon>
        <taxon>Streptophyta</taxon>
        <taxon>Embryophyta</taxon>
        <taxon>Tracheophyta</taxon>
        <taxon>Spermatophyta</taxon>
        <taxon>Magnoliopsida</taxon>
        <taxon>eudicotyledons</taxon>
        <taxon>Gunneridae</taxon>
        <taxon>Pentapetalae</taxon>
        <taxon>asterids</taxon>
        <taxon>lamiids</taxon>
        <taxon>Lamiales</taxon>
        <taxon>Oleaceae</taxon>
        <taxon>Forsythieae</taxon>
        <taxon>Abeliophyllum</taxon>
    </lineage>
</organism>
<dbReference type="InterPro" id="IPR050142">
    <property type="entry name" value="MADS-box/MEF2_TF"/>
</dbReference>
<evidence type="ECO:0000256" key="2">
    <source>
        <dbReference type="ARBA" id="ARBA00023015"/>
    </source>
</evidence>
<gene>
    <name evidence="8" type="ORF">Adt_45941</name>
</gene>
<keyword evidence="5" id="KW-0539">Nucleus</keyword>
<dbReference type="Pfam" id="PF00319">
    <property type="entry name" value="SRF-TF"/>
    <property type="match status" value="1"/>
</dbReference>
<dbReference type="Proteomes" id="UP001604336">
    <property type="component" value="Unassembled WGS sequence"/>
</dbReference>
<keyword evidence="3" id="KW-0238">DNA-binding</keyword>
<dbReference type="PANTHER" id="PTHR48019">
    <property type="entry name" value="SERUM RESPONSE FACTOR HOMOLOG"/>
    <property type="match status" value="1"/>
</dbReference>
<evidence type="ECO:0000256" key="6">
    <source>
        <dbReference type="SAM" id="MobiDB-lite"/>
    </source>
</evidence>
<dbReference type="EMBL" id="JBFOLK010000024">
    <property type="protein sequence ID" value="KAL2458374.1"/>
    <property type="molecule type" value="Genomic_DNA"/>
</dbReference>
<accession>A0ABD1P3C3</accession>
<evidence type="ECO:0000313" key="9">
    <source>
        <dbReference type="Proteomes" id="UP001604336"/>
    </source>
</evidence>
<feature type="compositionally biased region" description="Polar residues" evidence="6">
    <location>
        <begin position="208"/>
        <end position="220"/>
    </location>
</feature>
<dbReference type="SUPFAM" id="SSF55455">
    <property type="entry name" value="SRF-like"/>
    <property type="match status" value="1"/>
</dbReference>
<dbReference type="SMART" id="SM00432">
    <property type="entry name" value="MADS"/>
    <property type="match status" value="1"/>
</dbReference>
<evidence type="ECO:0000256" key="5">
    <source>
        <dbReference type="ARBA" id="ARBA00023242"/>
    </source>
</evidence>
<dbReference type="GO" id="GO:0003677">
    <property type="term" value="F:DNA binding"/>
    <property type="evidence" value="ECO:0007669"/>
    <property type="project" value="UniProtKB-KW"/>
</dbReference>
<dbReference type="FunFam" id="3.40.1810.10:FF:000024">
    <property type="entry name" value="Agamous-like MADS-box protein AGL80"/>
    <property type="match status" value="1"/>
</dbReference>
<feature type="region of interest" description="Disordered" evidence="6">
    <location>
        <begin position="196"/>
        <end position="231"/>
    </location>
</feature>
<comment type="caution">
    <text evidence="8">The sequence shown here is derived from an EMBL/GenBank/DDBJ whole genome shotgun (WGS) entry which is preliminary data.</text>
</comment>
<keyword evidence="4" id="KW-0804">Transcription</keyword>
<evidence type="ECO:0000259" key="7">
    <source>
        <dbReference type="PROSITE" id="PS50066"/>
    </source>
</evidence>
<keyword evidence="2" id="KW-0805">Transcription regulation</keyword>
<evidence type="ECO:0000313" key="8">
    <source>
        <dbReference type="EMBL" id="KAL2458374.1"/>
    </source>
</evidence>
<dbReference type="CDD" id="cd00266">
    <property type="entry name" value="MADS_SRF_like"/>
    <property type="match status" value="1"/>
</dbReference>
<name>A0ABD1P3C3_9LAMI</name>
<reference evidence="9" key="1">
    <citation type="submission" date="2024-07" db="EMBL/GenBank/DDBJ databases">
        <title>Two chromosome-level genome assemblies of Korean endemic species Abeliophyllum distichum and Forsythia ovata (Oleaceae).</title>
        <authorList>
            <person name="Jang H."/>
        </authorList>
    </citation>
    <scope>NUCLEOTIDE SEQUENCE [LARGE SCALE GENOMIC DNA]</scope>
</reference>
<dbReference type="AlphaFoldDB" id="A0ABD1P3C3"/>
<feature type="domain" description="MADS-box" evidence="7">
    <location>
        <begin position="1"/>
        <end position="50"/>
    </location>
</feature>
<protein>
    <submittedName>
        <fullName evidence="8">Agamous-like MADS-box protein AGL80</fullName>
    </submittedName>
</protein>
<dbReference type="Gene3D" id="3.40.1810.10">
    <property type="entry name" value="Transcription factor, MADS-box"/>
    <property type="match status" value="1"/>
</dbReference>
<dbReference type="InterPro" id="IPR033897">
    <property type="entry name" value="SRF-like_MADS-box"/>
</dbReference>
<comment type="subcellular location">
    <subcellularLocation>
        <location evidence="1">Nucleus</location>
    </subcellularLocation>
</comment>
<evidence type="ECO:0000256" key="4">
    <source>
        <dbReference type="ARBA" id="ARBA00023163"/>
    </source>
</evidence>
<sequence>MTRGKIKLEYIANDAERKASFKKRKKGLLNKAHELCTLCGVQACAIIYSSYEPEPTVWPSELDAQHVISRFRALPEMEQTQRMFNQESYTDQRIRKSQEQAQKLQRENKIKDIEILMHQCMAGLLNLQNIPPNYTTEMGRLADQRKQDILARMEELQRIGVVNPQMEGNQVMNFPLVNPGSEVGFGWGNVPYGFDNTDHPGPSFSIPPGNTNAGSSSNPPENDAPGPSFRN</sequence>
<dbReference type="GO" id="GO:0005634">
    <property type="term" value="C:nucleus"/>
    <property type="evidence" value="ECO:0007669"/>
    <property type="project" value="UniProtKB-SubCell"/>
</dbReference>
<dbReference type="PROSITE" id="PS50066">
    <property type="entry name" value="MADS_BOX_2"/>
    <property type="match status" value="1"/>
</dbReference>
<proteinExistence type="predicted"/>
<dbReference type="InterPro" id="IPR002100">
    <property type="entry name" value="TF_MADSbox"/>
</dbReference>
<evidence type="ECO:0000256" key="3">
    <source>
        <dbReference type="ARBA" id="ARBA00023125"/>
    </source>
</evidence>
<dbReference type="PRINTS" id="PR00404">
    <property type="entry name" value="MADSDOMAIN"/>
</dbReference>
<evidence type="ECO:0000256" key="1">
    <source>
        <dbReference type="ARBA" id="ARBA00004123"/>
    </source>
</evidence>
<dbReference type="InterPro" id="IPR036879">
    <property type="entry name" value="TF_MADSbox_sf"/>
</dbReference>